<name>A0A0T9TNX9_YERAL</name>
<dbReference type="PANTHER" id="PTHR34319:SF7">
    <property type="entry name" value="HNH ENDONUCLEASE DOMAIN-CONTAINING PROTEIN"/>
    <property type="match status" value="1"/>
</dbReference>
<dbReference type="Proteomes" id="UP000041595">
    <property type="component" value="Unassembled WGS sequence"/>
</dbReference>
<dbReference type="Pfam" id="PF05638">
    <property type="entry name" value="T6SS_HCP"/>
    <property type="match status" value="1"/>
</dbReference>
<dbReference type="AlphaFoldDB" id="A0A0T9TNX9"/>
<organism evidence="1 2">
    <name type="scientific">Yersinia aldovae</name>
    <dbReference type="NCBI Taxonomy" id="29483"/>
    <lineage>
        <taxon>Bacteria</taxon>
        <taxon>Pseudomonadati</taxon>
        <taxon>Pseudomonadota</taxon>
        <taxon>Gammaproteobacteria</taxon>
        <taxon>Enterobacterales</taxon>
        <taxon>Yersiniaceae</taxon>
        <taxon>Yersinia</taxon>
    </lineage>
</organism>
<dbReference type="eggNOG" id="COG3157">
    <property type="taxonomic scope" value="Bacteria"/>
</dbReference>
<dbReference type="InterPro" id="IPR052947">
    <property type="entry name" value="T6SS_Hcp1_domain"/>
</dbReference>
<dbReference type="InterPro" id="IPR008514">
    <property type="entry name" value="T6SS_Hcp"/>
</dbReference>
<reference evidence="1 2" key="1">
    <citation type="submission" date="2015-03" db="EMBL/GenBank/DDBJ databases">
        <authorList>
            <person name="Murphy D."/>
        </authorList>
    </citation>
    <scope>NUCLEOTIDE SEQUENCE [LARGE SCALE GENOMIC DNA]</scope>
    <source>
        <strain evidence="1 2">IP06005</strain>
    </source>
</reference>
<evidence type="ECO:0000313" key="2">
    <source>
        <dbReference type="Proteomes" id="UP000041595"/>
    </source>
</evidence>
<accession>A0A0T9TNX9</accession>
<evidence type="ECO:0000313" key="1">
    <source>
        <dbReference type="EMBL" id="CNK93597.1"/>
    </source>
</evidence>
<dbReference type="Gene3D" id="2.30.110.20">
    <property type="entry name" value="Hcp1-like"/>
    <property type="match status" value="1"/>
</dbReference>
<dbReference type="InterPro" id="IPR036624">
    <property type="entry name" value="Hcp1-lik_sf"/>
</dbReference>
<dbReference type="PANTHER" id="PTHR34319">
    <property type="entry name" value="MAJOR EXPORTED PROTEIN"/>
    <property type="match status" value="1"/>
</dbReference>
<protein>
    <submittedName>
        <fullName evidence="1">Hcp1 family type VI secretion system effector</fullName>
    </submittedName>
</protein>
<dbReference type="STRING" id="1453495.AT01_2"/>
<gene>
    <name evidence="1" type="primary">hcpA_1</name>
    <name evidence="1" type="ORF">ERS137965_01513</name>
</gene>
<proteinExistence type="predicted"/>
<dbReference type="NCBIfam" id="TIGR03344">
    <property type="entry name" value="VI_effect_Hcp1"/>
    <property type="match status" value="1"/>
</dbReference>
<dbReference type="EMBL" id="CQEJ01000007">
    <property type="protein sequence ID" value="CNK93597.1"/>
    <property type="molecule type" value="Genomic_DNA"/>
</dbReference>
<dbReference type="SUPFAM" id="SSF141452">
    <property type="entry name" value="Hcp1-like"/>
    <property type="match status" value="1"/>
</dbReference>
<dbReference type="RefSeq" id="WP_042840547.1">
    <property type="nucleotide sequence ID" value="NZ_CQCP01000010.1"/>
</dbReference>
<sequence length="159" mass="17978">MANNIFLTISGNRQGLISSGCSTLESIGNRYQTGHEDEIFIYKLSHNISRAENVMHNPIVFVKPLDKSSPLLVVAISENELLNLKFDFYRTSQNGAQEKYYTVECREATLTDLNIHYPHSLTHVASQPEEIISARYKDIICQHHTAGTSGYSVWGDRVF</sequence>